<name>A0A1L7I1Y0_9FLAO</name>
<dbReference type="EMBL" id="CP016359">
    <property type="protein sequence ID" value="APU67610.1"/>
    <property type="molecule type" value="Genomic_DNA"/>
</dbReference>
<evidence type="ECO:0000313" key="2">
    <source>
        <dbReference type="Proteomes" id="UP000186230"/>
    </source>
</evidence>
<dbReference type="OrthoDB" id="872894at2"/>
<dbReference type="KEGG" id="gfl:GRFL_0886"/>
<dbReference type="STRING" id="1229726.GRFL_0886"/>
<evidence type="ECO:0000313" key="1">
    <source>
        <dbReference type="EMBL" id="APU67610.1"/>
    </source>
</evidence>
<accession>A0A1L7I1Y0</accession>
<keyword evidence="2" id="KW-1185">Reference proteome</keyword>
<organism evidence="1 2">
    <name type="scientific">Christiangramia flava JLT2011</name>
    <dbReference type="NCBI Taxonomy" id="1229726"/>
    <lineage>
        <taxon>Bacteria</taxon>
        <taxon>Pseudomonadati</taxon>
        <taxon>Bacteroidota</taxon>
        <taxon>Flavobacteriia</taxon>
        <taxon>Flavobacteriales</taxon>
        <taxon>Flavobacteriaceae</taxon>
        <taxon>Christiangramia</taxon>
    </lineage>
</organism>
<protein>
    <submittedName>
        <fullName evidence="1">Uncharacterized protein</fullName>
    </submittedName>
</protein>
<gene>
    <name evidence="1" type="ORF">GRFL_0886</name>
</gene>
<dbReference type="InterPro" id="IPR024992">
    <property type="entry name" value="DUF3891"/>
</dbReference>
<dbReference type="AlphaFoldDB" id="A0A1L7I1Y0"/>
<proteinExistence type="predicted"/>
<dbReference type="Proteomes" id="UP000186230">
    <property type="component" value="Chromosome"/>
</dbReference>
<dbReference type="Pfam" id="PF13030">
    <property type="entry name" value="DUF3891"/>
    <property type="match status" value="1"/>
</dbReference>
<sequence>MIVNQVNEGWEIFSHSSHGLLAGKIANEIEDQYKCNNWAATLTAIIEHDDRQLHFSEKNYLTDLGTPRDFLLEKRKVGEITERSNRLLRQAEDKSIWVAMLIIHHLQFIYKDVAKEKKLWPPILILLKARKEPT</sequence>
<reference evidence="1 2" key="1">
    <citation type="submission" date="2016-07" db="EMBL/GenBank/DDBJ databases">
        <title>Multi-omics approach to identify versatile polysaccharide utilization systems of a marine flavobacterium Gramella flava.</title>
        <authorList>
            <person name="Tang K."/>
        </authorList>
    </citation>
    <scope>NUCLEOTIDE SEQUENCE [LARGE SCALE GENOMIC DNA]</scope>
    <source>
        <strain evidence="1 2">JLT2011</strain>
    </source>
</reference>